<evidence type="ECO:0000256" key="2">
    <source>
        <dbReference type="ARBA" id="ARBA00022723"/>
    </source>
</evidence>
<dbReference type="GO" id="GO:0005741">
    <property type="term" value="C:mitochondrial outer membrane"/>
    <property type="evidence" value="ECO:0007669"/>
    <property type="project" value="TreeGrafter"/>
</dbReference>
<dbReference type="InterPro" id="IPR045131">
    <property type="entry name" value="CISD1/2"/>
</dbReference>
<reference evidence="8" key="1">
    <citation type="submission" date="2014-05" db="EMBL/GenBank/DDBJ databases">
        <title>The transcriptome of the halophilic microalga Tetraselmis sp. GSL018 isolated from the Great Salt Lake, Utah.</title>
        <authorList>
            <person name="Jinkerson R.E."/>
            <person name="D'Adamo S."/>
            <person name="Posewitz M.C."/>
        </authorList>
    </citation>
    <scope>NUCLEOTIDE SEQUENCE</scope>
    <source>
        <strain evidence="8">GSL018</strain>
    </source>
</reference>
<dbReference type="AlphaFoldDB" id="A0A061SDL2"/>
<evidence type="ECO:0000259" key="7">
    <source>
        <dbReference type="SMART" id="SM00704"/>
    </source>
</evidence>
<sequence>MLACKLPRCATFSPKSVGAAPRSRTRVHVVRAQGINQNIRKEEQKVVDFVNAEEIKGKKVMCRCWKSGTFPECDGAHAKHNKETGDNVGPLIIEKKE</sequence>
<protein>
    <submittedName>
        <fullName evidence="8">Zinc finger cdgsh domain-containing protein 1</fullName>
    </submittedName>
</protein>
<dbReference type="GO" id="GO:0010506">
    <property type="term" value="P:regulation of autophagy"/>
    <property type="evidence" value="ECO:0007669"/>
    <property type="project" value="InterPro"/>
</dbReference>
<feature type="domain" description="Iron-binding zinc finger CDGSH type" evidence="7">
    <location>
        <begin position="45"/>
        <end position="83"/>
    </location>
</feature>
<dbReference type="SMART" id="SM00704">
    <property type="entry name" value="ZnF_CDGSH"/>
    <property type="match status" value="1"/>
</dbReference>
<keyword evidence="4" id="KW-0411">Iron-sulfur</keyword>
<keyword evidence="3" id="KW-0408">Iron</keyword>
<evidence type="ECO:0000256" key="6">
    <source>
        <dbReference type="SAM" id="MobiDB-lite"/>
    </source>
</evidence>
<dbReference type="Gene3D" id="3.40.5.90">
    <property type="entry name" value="CDGSH iron-sulfur domain, mitoNEET-type"/>
    <property type="match status" value="1"/>
</dbReference>
<evidence type="ECO:0000256" key="1">
    <source>
        <dbReference type="ARBA" id="ARBA00022714"/>
    </source>
</evidence>
<dbReference type="GO" id="GO:0051537">
    <property type="term" value="F:2 iron, 2 sulfur cluster binding"/>
    <property type="evidence" value="ECO:0007669"/>
    <property type="project" value="UniProtKB-KW"/>
</dbReference>
<proteinExistence type="predicted"/>
<evidence type="ECO:0000256" key="3">
    <source>
        <dbReference type="ARBA" id="ARBA00023004"/>
    </source>
</evidence>
<keyword evidence="1" id="KW-0001">2Fe-2S</keyword>
<name>A0A061SDL2_9CHLO</name>
<comment type="cofactor">
    <cofactor evidence="5">
        <name>[2Fe-2S] cluster</name>
        <dbReference type="ChEBI" id="CHEBI:190135"/>
    </cofactor>
</comment>
<dbReference type="EMBL" id="GBEZ01004091">
    <property type="protein sequence ID" value="JAC81099.1"/>
    <property type="molecule type" value="Transcribed_RNA"/>
</dbReference>
<dbReference type="PANTHER" id="PTHR13680">
    <property type="entry name" value="CDGSH IRON-SULFUR DOMAIN-CONTAINING PROTEIN 1"/>
    <property type="match status" value="1"/>
</dbReference>
<dbReference type="FunFam" id="3.40.5.90:FF:000001">
    <property type="entry name" value="CDGSH iron-sulfur domain-containing protein 1"/>
    <property type="match status" value="1"/>
</dbReference>
<feature type="region of interest" description="Disordered" evidence="6">
    <location>
        <begin position="75"/>
        <end position="97"/>
    </location>
</feature>
<dbReference type="PANTHER" id="PTHR13680:SF5">
    <property type="entry name" value="CDGSH IRON-SULFUR DOMAIN-CONTAINING PROTEIN 1"/>
    <property type="match status" value="1"/>
</dbReference>
<accession>A0A061SDL2</accession>
<dbReference type="InterPro" id="IPR042216">
    <property type="entry name" value="MitoNEET_CISD"/>
</dbReference>
<dbReference type="GO" id="GO:0046872">
    <property type="term" value="F:metal ion binding"/>
    <property type="evidence" value="ECO:0007669"/>
    <property type="project" value="UniProtKB-KW"/>
</dbReference>
<dbReference type="Pfam" id="PF09360">
    <property type="entry name" value="zf-CDGSH"/>
    <property type="match status" value="1"/>
</dbReference>
<feature type="compositionally biased region" description="Basic and acidic residues" evidence="6">
    <location>
        <begin position="75"/>
        <end position="85"/>
    </location>
</feature>
<organism evidence="8">
    <name type="scientific">Tetraselmis sp. GSL018</name>
    <dbReference type="NCBI Taxonomy" id="582737"/>
    <lineage>
        <taxon>Eukaryota</taxon>
        <taxon>Viridiplantae</taxon>
        <taxon>Chlorophyta</taxon>
        <taxon>core chlorophytes</taxon>
        <taxon>Chlorodendrophyceae</taxon>
        <taxon>Chlorodendrales</taxon>
        <taxon>Chlorodendraceae</taxon>
        <taxon>Tetraselmis</taxon>
    </lineage>
</organism>
<keyword evidence="2" id="KW-0479">Metal-binding</keyword>
<evidence type="ECO:0000313" key="8">
    <source>
        <dbReference type="EMBL" id="JAC81099.1"/>
    </source>
</evidence>
<evidence type="ECO:0000256" key="5">
    <source>
        <dbReference type="ARBA" id="ARBA00034078"/>
    </source>
</evidence>
<gene>
    <name evidence="8" type="ORF">TSPGSL018_8691</name>
</gene>
<dbReference type="InterPro" id="IPR018967">
    <property type="entry name" value="FeS-contain_CDGSH-typ"/>
</dbReference>
<evidence type="ECO:0000256" key="4">
    <source>
        <dbReference type="ARBA" id="ARBA00023014"/>
    </source>
</evidence>